<gene>
    <name evidence="7" type="ORF">UCREL1_1576</name>
</gene>
<dbReference type="STRING" id="1287681.M7T439"/>
<proteinExistence type="inferred from homology"/>
<dbReference type="GO" id="GO:0046872">
    <property type="term" value="F:metal ion binding"/>
    <property type="evidence" value="ECO:0007669"/>
    <property type="project" value="UniProtKB-KW"/>
</dbReference>
<evidence type="ECO:0000256" key="5">
    <source>
        <dbReference type="ARBA" id="ARBA00023002"/>
    </source>
</evidence>
<dbReference type="EMBL" id="KB705647">
    <property type="protein sequence ID" value="EMR71377.1"/>
    <property type="molecule type" value="Genomic_DNA"/>
</dbReference>
<dbReference type="Proteomes" id="UP000012174">
    <property type="component" value="Unassembled WGS sequence"/>
</dbReference>
<dbReference type="PANTHER" id="PTHR43350">
    <property type="entry name" value="NAD-DEPENDENT ALCOHOL DEHYDROGENASE"/>
    <property type="match status" value="1"/>
</dbReference>
<dbReference type="SUPFAM" id="SSF51735">
    <property type="entry name" value="NAD(P)-binding Rossmann-fold domains"/>
    <property type="match status" value="1"/>
</dbReference>
<dbReference type="HOGENOM" id="CLU_026673_11_0_1"/>
<keyword evidence="3" id="KW-0479">Metal-binding</keyword>
<evidence type="ECO:0000256" key="3">
    <source>
        <dbReference type="ARBA" id="ARBA00022723"/>
    </source>
</evidence>
<dbReference type="KEGG" id="ela:UCREL1_1576"/>
<dbReference type="InterPro" id="IPR013149">
    <property type="entry name" value="ADH-like_C"/>
</dbReference>
<dbReference type="Pfam" id="PF00107">
    <property type="entry name" value="ADH_zinc_N"/>
    <property type="match status" value="1"/>
</dbReference>
<evidence type="ECO:0000259" key="6">
    <source>
        <dbReference type="Pfam" id="PF00107"/>
    </source>
</evidence>
<comment type="cofactor">
    <cofactor evidence="1">
        <name>Zn(2+)</name>
        <dbReference type="ChEBI" id="CHEBI:29105"/>
    </cofactor>
</comment>
<dbReference type="OrthoDB" id="3941538at2759"/>
<dbReference type="Gene3D" id="3.90.180.10">
    <property type="entry name" value="Medium-chain alcohol dehydrogenases, catalytic domain"/>
    <property type="match status" value="1"/>
</dbReference>
<evidence type="ECO:0000256" key="2">
    <source>
        <dbReference type="ARBA" id="ARBA00008072"/>
    </source>
</evidence>
<dbReference type="eggNOG" id="KOG0024">
    <property type="taxonomic scope" value="Eukaryota"/>
</dbReference>
<dbReference type="PANTHER" id="PTHR43350:SF19">
    <property type="entry name" value="D-GULOSIDE 3-DEHYDROGENASE"/>
    <property type="match status" value="1"/>
</dbReference>
<feature type="domain" description="Alcohol dehydrogenase-like C-terminal" evidence="6">
    <location>
        <begin position="5"/>
        <end position="133"/>
    </location>
</feature>
<evidence type="ECO:0000256" key="1">
    <source>
        <dbReference type="ARBA" id="ARBA00001947"/>
    </source>
</evidence>
<evidence type="ECO:0000313" key="8">
    <source>
        <dbReference type="Proteomes" id="UP000012174"/>
    </source>
</evidence>
<dbReference type="OMA" id="VENDILC"/>
<keyword evidence="4" id="KW-0862">Zinc</keyword>
<accession>M7T439</accession>
<dbReference type="AlphaFoldDB" id="M7T439"/>
<evidence type="ECO:0000313" key="7">
    <source>
        <dbReference type="EMBL" id="EMR71377.1"/>
    </source>
</evidence>
<dbReference type="Gene3D" id="3.40.50.720">
    <property type="entry name" value="NAD(P)-binding Rossmann-like Domain"/>
    <property type="match status" value="1"/>
</dbReference>
<protein>
    <submittedName>
        <fullName evidence="7">Putative ( )-butanediol dehydrogenase protein</fullName>
    </submittedName>
</protein>
<organism evidence="7 8">
    <name type="scientific">Eutypa lata (strain UCR-EL1)</name>
    <name type="common">Grapevine dieback disease fungus</name>
    <name type="synonym">Eutypa armeniacae</name>
    <dbReference type="NCBI Taxonomy" id="1287681"/>
    <lineage>
        <taxon>Eukaryota</taxon>
        <taxon>Fungi</taxon>
        <taxon>Dikarya</taxon>
        <taxon>Ascomycota</taxon>
        <taxon>Pezizomycotina</taxon>
        <taxon>Sordariomycetes</taxon>
        <taxon>Xylariomycetidae</taxon>
        <taxon>Xylariales</taxon>
        <taxon>Diatrypaceae</taxon>
        <taxon>Eutypa</taxon>
    </lineage>
</organism>
<keyword evidence="8" id="KW-1185">Reference proteome</keyword>
<evidence type="ECO:0000256" key="4">
    <source>
        <dbReference type="ARBA" id="ARBA00022833"/>
    </source>
</evidence>
<keyword evidence="5" id="KW-0560">Oxidoreductase</keyword>
<comment type="similarity">
    <text evidence="2">Belongs to the zinc-containing alcohol dehydrogenase family.</text>
</comment>
<reference evidence="8" key="1">
    <citation type="journal article" date="2013" name="Genome Announc.">
        <title>Draft genome sequence of the grapevine dieback fungus Eutypa lata UCR-EL1.</title>
        <authorList>
            <person name="Blanco-Ulate B."/>
            <person name="Rolshausen P.E."/>
            <person name="Cantu D."/>
        </authorList>
    </citation>
    <scope>NUCLEOTIDE SEQUENCE [LARGE SCALE GENOMIC DNA]</scope>
    <source>
        <strain evidence="8">UCR-EL1</strain>
    </source>
</reference>
<dbReference type="InterPro" id="IPR036291">
    <property type="entry name" value="NAD(P)-bd_dom_sf"/>
</dbReference>
<name>M7T439_EUTLA</name>
<dbReference type="GO" id="GO:0016491">
    <property type="term" value="F:oxidoreductase activity"/>
    <property type="evidence" value="ECO:0007669"/>
    <property type="project" value="UniProtKB-KW"/>
</dbReference>
<sequence length="179" mass="19222">MGAGPIGLAIIKCLKIRQPGQIIVAEVAPNRGRFAQKFGATAVIDPREQDVVSKCKELCDGQGPDIAIDCAGVAASIKAACSAVRNRGTVVNVSIWEKEIPFDMNALVFVEKRLLTALSYTTADFDAVIKALDSGSLDVKEMITRVITMDRVVEDGILALTHEKDKDIKIIVDVRAALS</sequence>